<organism evidence="1 2">
    <name type="scientific">Striga asiatica</name>
    <name type="common">Asiatic witchweed</name>
    <name type="synonym">Buchnera asiatica</name>
    <dbReference type="NCBI Taxonomy" id="4170"/>
    <lineage>
        <taxon>Eukaryota</taxon>
        <taxon>Viridiplantae</taxon>
        <taxon>Streptophyta</taxon>
        <taxon>Embryophyta</taxon>
        <taxon>Tracheophyta</taxon>
        <taxon>Spermatophyta</taxon>
        <taxon>Magnoliopsida</taxon>
        <taxon>eudicotyledons</taxon>
        <taxon>Gunneridae</taxon>
        <taxon>Pentapetalae</taxon>
        <taxon>asterids</taxon>
        <taxon>lamiids</taxon>
        <taxon>Lamiales</taxon>
        <taxon>Orobanchaceae</taxon>
        <taxon>Buchnereae</taxon>
        <taxon>Striga</taxon>
    </lineage>
</organism>
<keyword evidence="2" id="KW-1185">Reference proteome</keyword>
<comment type="caution">
    <text evidence="1">The sequence shown here is derived from an EMBL/GenBank/DDBJ whole genome shotgun (WGS) entry which is preliminary data.</text>
</comment>
<dbReference type="AlphaFoldDB" id="A0A5A7P3R7"/>
<dbReference type="EMBL" id="BKCP01001780">
    <property type="protein sequence ID" value="GER27350.1"/>
    <property type="molecule type" value="Genomic_DNA"/>
</dbReference>
<gene>
    <name evidence="1" type="ORF">STAS_03049</name>
</gene>
<evidence type="ECO:0000313" key="1">
    <source>
        <dbReference type="EMBL" id="GER27350.1"/>
    </source>
</evidence>
<reference evidence="2" key="1">
    <citation type="journal article" date="2019" name="Curr. Biol.">
        <title>Genome Sequence of Striga asiatica Provides Insight into the Evolution of Plant Parasitism.</title>
        <authorList>
            <person name="Yoshida S."/>
            <person name="Kim S."/>
            <person name="Wafula E.K."/>
            <person name="Tanskanen J."/>
            <person name="Kim Y.M."/>
            <person name="Honaas L."/>
            <person name="Yang Z."/>
            <person name="Spallek T."/>
            <person name="Conn C.E."/>
            <person name="Ichihashi Y."/>
            <person name="Cheong K."/>
            <person name="Cui S."/>
            <person name="Der J.P."/>
            <person name="Gundlach H."/>
            <person name="Jiao Y."/>
            <person name="Hori C."/>
            <person name="Ishida J.K."/>
            <person name="Kasahara H."/>
            <person name="Kiba T."/>
            <person name="Kim M.S."/>
            <person name="Koo N."/>
            <person name="Laohavisit A."/>
            <person name="Lee Y.H."/>
            <person name="Lumba S."/>
            <person name="McCourt P."/>
            <person name="Mortimer J.C."/>
            <person name="Mutuku J.M."/>
            <person name="Nomura T."/>
            <person name="Sasaki-Sekimoto Y."/>
            <person name="Seto Y."/>
            <person name="Wang Y."/>
            <person name="Wakatake T."/>
            <person name="Sakakibara H."/>
            <person name="Demura T."/>
            <person name="Yamaguchi S."/>
            <person name="Yoneyama K."/>
            <person name="Manabe R.I."/>
            <person name="Nelson D.C."/>
            <person name="Schulman A.H."/>
            <person name="Timko M.P."/>
            <person name="dePamphilis C.W."/>
            <person name="Choi D."/>
            <person name="Shirasu K."/>
        </authorList>
    </citation>
    <scope>NUCLEOTIDE SEQUENCE [LARGE SCALE GENOMIC DNA]</scope>
    <source>
        <strain evidence="2">cv. UVA1</strain>
    </source>
</reference>
<proteinExistence type="predicted"/>
<name>A0A5A7P3R7_STRAF</name>
<sequence>MCGCLLPIEKKTGVDFSRKSKAGILRAKGYDWLDFGRFLAFLRATAGSSKPFWKNMPAKKGLGKIVHGIRGTQTEGRPVEPGGQKTNGVHHVSIEHGLQVDNLIVQCRMIEDRGRR</sequence>
<protein>
    <submittedName>
        <fullName evidence="1">NAC domain containing protein 100</fullName>
    </submittedName>
</protein>
<dbReference type="Proteomes" id="UP000325081">
    <property type="component" value="Unassembled WGS sequence"/>
</dbReference>
<accession>A0A5A7P3R7</accession>
<evidence type="ECO:0000313" key="2">
    <source>
        <dbReference type="Proteomes" id="UP000325081"/>
    </source>
</evidence>